<dbReference type="InterPro" id="IPR003593">
    <property type="entry name" value="AAA+_ATPase"/>
</dbReference>
<dbReference type="GO" id="GO:0016887">
    <property type="term" value="F:ATP hydrolysis activity"/>
    <property type="evidence" value="ECO:0007669"/>
    <property type="project" value="InterPro"/>
</dbReference>
<dbReference type="AlphaFoldDB" id="A0A1J0GKF6"/>
<keyword evidence="2" id="KW-0813">Transport</keyword>
<feature type="domain" description="Peptidase C39" evidence="16">
    <location>
        <begin position="13"/>
        <end position="138"/>
    </location>
</feature>
<keyword evidence="12 13" id="KW-0472">Membrane</keyword>
<dbReference type="RefSeq" id="WP_071614152.1">
    <property type="nucleotide sequence ID" value="NZ_CP015756.1"/>
</dbReference>
<evidence type="ECO:0000259" key="15">
    <source>
        <dbReference type="PROSITE" id="PS50929"/>
    </source>
</evidence>
<evidence type="ECO:0000256" key="10">
    <source>
        <dbReference type="ARBA" id="ARBA00022967"/>
    </source>
</evidence>
<evidence type="ECO:0000259" key="14">
    <source>
        <dbReference type="PROSITE" id="PS50893"/>
    </source>
</evidence>
<evidence type="ECO:0000313" key="17">
    <source>
        <dbReference type="EMBL" id="APC41860.1"/>
    </source>
</evidence>
<dbReference type="CDD" id="cd02418">
    <property type="entry name" value="Peptidase_C39B"/>
    <property type="match status" value="1"/>
</dbReference>
<dbReference type="InterPro" id="IPR003439">
    <property type="entry name" value="ABC_transporter-like_ATP-bd"/>
</dbReference>
<dbReference type="PROSITE" id="PS50990">
    <property type="entry name" value="PEPTIDASE_C39"/>
    <property type="match status" value="1"/>
</dbReference>
<proteinExistence type="predicted"/>
<keyword evidence="6" id="KW-0547">Nucleotide-binding</keyword>
<dbReference type="OrthoDB" id="9762778at2"/>
<evidence type="ECO:0000256" key="1">
    <source>
        <dbReference type="ARBA" id="ARBA00004651"/>
    </source>
</evidence>
<dbReference type="Pfam" id="PF00005">
    <property type="entry name" value="ABC_tran"/>
    <property type="match status" value="1"/>
</dbReference>
<feature type="transmembrane region" description="Helical" evidence="13">
    <location>
        <begin position="306"/>
        <end position="325"/>
    </location>
</feature>
<dbReference type="KEGG" id="ceu:A7L45_18205"/>
<keyword evidence="9 17" id="KW-0067">ATP-binding</keyword>
<feature type="domain" description="ABC transporter" evidence="14">
    <location>
        <begin position="485"/>
        <end position="719"/>
    </location>
</feature>
<evidence type="ECO:0000256" key="13">
    <source>
        <dbReference type="SAM" id="Phobius"/>
    </source>
</evidence>
<reference evidence="18" key="1">
    <citation type="journal article" date="2016" name="Front. Microbiol.">
        <title>Complete Genome Sequence of Clostridium estertheticum DSM 8809, a Microbe Identified in Spoiled Vacuum Packed Beef.</title>
        <authorList>
            <person name="Yu Z."/>
            <person name="Gunn L."/>
            <person name="Brennan E."/>
            <person name="Reid R."/>
            <person name="Wall P.G."/>
            <person name="Gaora O.P."/>
            <person name="Hurley D."/>
            <person name="Bolton D."/>
            <person name="Fanning S."/>
        </authorList>
    </citation>
    <scope>NUCLEOTIDE SEQUENCE [LARGE SCALE GENOMIC DNA]</scope>
    <source>
        <strain evidence="18">DSM 8809</strain>
    </source>
</reference>
<evidence type="ECO:0000259" key="16">
    <source>
        <dbReference type="PROSITE" id="PS50990"/>
    </source>
</evidence>
<dbReference type="InterPro" id="IPR005074">
    <property type="entry name" value="Peptidase_C39"/>
</dbReference>
<keyword evidence="11 13" id="KW-1133">Transmembrane helix</keyword>
<dbReference type="SUPFAM" id="SSF90123">
    <property type="entry name" value="ABC transporter transmembrane region"/>
    <property type="match status" value="1"/>
</dbReference>
<feature type="transmembrane region" description="Helical" evidence="13">
    <location>
        <begin position="396"/>
        <end position="416"/>
    </location>
</feature>
<dbReference type="GO" id="GO:0015421">
    <property type="term" value="F:ABC-type oligopeptide transporter activity"/>
    <property type="evidence" value="ECO:0007669"/>
    <property type="project" value="TreeGrafter"/>
</dbReference>
<protein>
    <submittedName>
        <fullName evidence="17">Bacteriocin ABC transporter ATP-binding protein</fullName>
    </submittedName>
</protein>
<dbReference type="Pfam" id="PF00664">
    <property type="entry name" value="ABC_membrane"/>
    <property type="match status" value="1"/>
</dbReference>
<dbReference type="Gene3D" id="1.20.1560.10">
    <property type="entry name" value="ABC transporter type 1, transmembrane domain"/>
    <property type="match status" value="1"/>
</dbReference>
<dbReference type="PROSITE" id="PS50929">
    <property type="entry name" value="ABC_TM1F"/>
    <property type="match status" value="1"/>
</dbReference>
<dbReference type="InterPro" id="IPR027417">
    <property type="entry name" value="P-loop_NTPase"/>
</dbReference>
<feature type="transmembrane region" description="Helical" evidence="13">
    <location>
        <begin position="278"/>
        <end position="300"/>
    </location>
</feature>
<evidence type="ECO:0000313" key="18">
    <source>
        <dbReference type="Proteomes" id="UP000182569"/>
    </source>
</evidence>
<dbReference type="NCBIfam" id="TIGR01193">
    <property type="entry name" value="bacteriocin_ABC"/>
    <property type="match status" value="1"/>
</dbReference>
<dbReference type="InterPro" id="IPR005897">
    <property type="entry name" value="Pept_C39_ABC_bacteriocin"/>
</dbReference>
<dbReference type="InterPro" id="IPR011527">
    <property type="entry name" value="ABC1_TM_dom"/>
</dbReference>
<gene>
    <name evidence="17" type="ORF">A7L45_18205</name>
</gene>
<feature type="transmembrane region" description="Helical" evidence="13">
    <location>
        <begin position="201"/>
        <end position="221"/>
    </location>
</feature>
<evidence type="ECO:0000256" key="11">
    <source>
        <dbReference type="ARBA" id="ARBA00022989"/>
    </source>
</evidence>
<dbReference type="GO" id="GO:0008234">
    <property type="term" value="F:cysteine-type peptidase activity"/>
    <property type="evidence" value="ECO:0007669"/>
    <property type="project" value="UniProtKB-KW"/>
</dbReference>
<evidence type="ECO:0000256" key="5">
    <source>
        <dbReference type="ARBA" id="ARBA00022692"/>
    </source>
</evidence>
<organism evidence="17 18">
    <name type="scientific">Clostridium estertheticum subsp. estertheticum</name>
    <dbReference type="NCBI Taxonomy" id="1552"/>
    <lineage>
        <taxon>Bacteria</taxon>
        <taxon>Bacillati</taxon>
        <taxon>Bacillota</taxon>
        <taxon>Clostridia</taxon>
        <taxon>Eubacteriales</taxon>
        <taxon>Clostridiaceae</taxon>
        <taxon>Clostridium</taxon>
    </lineage>
</organism>
<dbReference type="PROSITE" id="PS50893">
    <property type="entry name" value="ABC_TRANSPORTER_2"/>
    <property type="match status" value="1"/>
</dbReference>
<keyword evidence="3" id="KW-1003">Cell membrane</keyword>
<dbReference type="GO" id="GO:0005886">
    <property type="term" value="C:plasma membrane"/>
    <property type="evidence" value="ECO:0007669"/>
    <property type="project" value="UniProtKB-SubCell"/>
</dbReference>
<dbReference type="GO" id="GO:0005524">
    <property type="term" value="F:ATP binding"/>
    <property type="evidence" value="ECO:0007669"/>
    <property type="project" value="UniProtKB-KW"/>
</dbReference>
<dbReference type="InterPro" id="IPR017871">
    <property type="entry name" value="ABC_transporter-like_CS"/>
</dbReference>
<evidence type="ECO:0000256" key="6">
    <source>
        <dbReference type="ARBA" id="ARBA00022741"/>
    </source>
</evidence>
<comment type="subcellular location">
    <subcellularLocation>
        <location evidence="1">Cell membrane</location>
        <topology evidence="1">Multi-pass membrane protein</topology>
    </subcellularLocation>
</comment>
<keyword evidence="7" id="KW-0378">Hydrolase</keyword>
<feature type="transmembrane region" description="Helical" evidence="13">
    <location>
        <begin position="167"/>
        <end position="189"/>
    </location>
</feature>
<accession>A0A1J0GKF6</accession>
<sequence length="740" mass="83296">MKNIFKKYYCIKQHDYKDCGCACLATICKTYGLKYPISKIREASGTDKKGTSALGIIKASERLGFSAKGVKSSKPEDIFSGIPLPAIAHVIIDKTLLHYVVIHKISEKEILVADPAKGIVKYKPADFFNIWTGILILMTPTVKFEKGNELKGVFSRFFDLIKPQRGLLVNIFLSSVLITIFGILGSFYFKLLLDDIVPNNLTQSLHMFSIGFIILITFKVITNAFRTQLLIHLGQRLDIPLMLGYYDHVINLPMNFFGTREVGEIISRFNDASKIRDAISGVTLTMMIDVFMVIIGGSILYSQSSLLFGITLVPLILYGIIVFIFKKSIEKVNRETMESNAKLTSYLVQSLTGIETIKAFNAEGEVNAETEKRFIKLIKAVFKNGFINNFQVSLKGFVKGIFSIVILWIGTLQVLGGKISFGELLTFNALLVYFLDPIENIINLQPTVQTAIVAAERLSEILDLSLEKSIDENKKIVPETLKGDIEFKDLDFRYGTRSLILKNINLKVKSGEKIALVGESGSGKTTLAKLLMNFYQCEKGELLINGYNIKDINVESLRDKTAYISQETFLFNGTIIENLSLGNPYLTYEEIIEACKKAQIHNFINSIPLRYNTLVEENGSNFSGGQKQRLSIARAILRKPEILIMDEATSNLDSITERAIEKTIYEFSKDITTVIIAHRLSTIMRCDTIYILEKGEIIERGSHIELIKQKGKYSELWKEQLPDSYEEEMVAAKEVETNEI</sequence>
<dbReference type="PANTHER" id="PTHR43394:SF1">
    <property type="entry name" value="ATP-BINDING CASSETTE SUB-FAMILY B MEMBER 10, MITOCHONDRIAL"/>
    <property type="match status" value="1"/>
</dbReference>
<evidence type="ECO:0000256" key="7">
    <source>
        <dbReference type="ARBA" id="ARBA00022801"/>
    </source>
</evidence>
<dbReference type="InterPro" id="IPR036640">
    <property type="entry name" value="ABC1_TM_sf"/>
</dbReference>
<dbReference type="Gene3D" id="3.40.50.300">
    <property type="entry name" value="P-loop containing nucleotide triphosphate hydrolases"/>
    <property type="match status" value="1"/>
</dbReference>
<feature type="domain" description="ABC transmembrane type-1" evidence="15">
    <location>
        <begin position="171"/>
        <end position="450"/>
    </location>
</feature>
<evidence type="ECO:0000256" key="8">
    <source>
        <dbReference type="ARBA" id="ARBA00022807"/>
    </source>
</evidence>
<dbReference type="InterPro" id="IPR039421">
    <property type="entry name" value="Type_1_exporter"/>
</dbReference>
<keyword evidence="10" id="KW-1278">Translocase</keyword>
<dbReference type="EMBL" id="CP015756">
    <property type="protein sequence ID" value="APC41860.1"/>
    <property type="molecule type" value="Genomic_DNA"/>
</dbReference>
<dbReference type="SMART" id="SM00382">
    <property type="entry name" value="AAA"/>
    <property type="match status" value="1"/>
</dbReference>
<keyword evidence="4" id="KW-0645">Protease</keyword>
<evidence type="ECO:0000256" key="9">
    <source>
        <dbReference type="ARBA" id="ARBA00022840"/>
    </source>
</evidence>
<dbReference type="FunFam" id="3.40.50.300:FF:000287">
    <property type="entry name" value="Multidrug ABC transporter ATP-binding protein"/>
    <property type="match status" value="1"/>
</dbReference>
<evidence type="ECO:0000256" key="4">
    <source>
        <dbReference type="ARBA" id="ARBA00022670"/>
    </source>
</evidence>
<dbReference type="Proteomes" id="UP000182569">
    <property type="component" value="Chromosome"/>
</dbReference>
<dbReference type="SUPFAM" id="SSF52540">
    <property type="entry name" value="P-loop containing nucleoside triphosphate hydrolases"/>
    <property type="match status" value="1"/>
</dbReference>
<name>A0A1J0GKF6_9CLOT</name>
<keyword evidence="18" id="KW-1185">Reference proteome</keyword>
<keyword evidence="8" id="KW-0788">Thiol protease</keyword>
<dbReference type="Pfam" id="PF03412">
    <property type="entry name" value="Peptidase_C39"/>
    <property type="match status" value="1"/>
</dbReference>
<dbReference type="Gene3D" id="3.90.70.10">
    <property type="entry name" value="Cysteine proteinases"/>
    <property type="match status" value="1"/>
</dbReference>
<evidence type="ECO:0000256" key="12">
    <source>
        <dbReference type="ARBA" id="ARBA00023136"/>
    </source>
</evidence>
<evidence type="ECO:0000256" key="2">
    <source>
        <dbReference type="ARBA" id="ARBA00022448"/>
    </source>
</evidence>
<dbReference type="STRING" id="1552.A7L45_18205"/>
<evidence type="ECO:0000256" key="3">
    <source>
        <dbReference type="ARBA" id="ARBA00022475"/>
    </source>
</evidence>
<dbReference type="CDD" id="cd18570">
    <property type="entry name" value="ABC_6TM_PCAT1_LagD_like"/>
    <property type="match status" value="1"/>
</dbReference>
<dbReference type="PROSITE" id="PS00211">
    <property type="entry name" value="ABC_TRANSPORTER_1"/>
    <property type="match status" value="1"/>
</dbReference>
<dbReference type="PANTHER" id="PTHR43394">
    <property type="entry name" value="ATP-DEPENDENT PERMEASE MDL1, MITOCHONDRIAL"/>
    <property type="match status" value="1"/>
</dbReference>
<dbReference type="GO" id="GO:0043214">
    <property type="term" value="F:ABC-type bacteriocin transporter activity"/>
    <property type="evidence" value="ECO:0007669"/>
    <property type="project" value="InterPro"/>
</dbReference>
<dbReference type="GO" id="GO:0006508">
    <property type="term" value="P:proteolysis"/>
    <property type="evidence" value="ECO:0007669"/>
    <property type="project" value="UniProtKB-KW"/>
</dbReference>
<keyword evidence="5 13" id="KW-0812">Transmembrane</keyword>